<evidence type="ECO:0000256" key="2">
    <source>
        <dbReference type="ARBA" id="ARBA00022645"/>
    </source>
</evidence>
<sequence>MAFRTVFWGSLVFSFAHSSGHVGTVGGAQYPMTAYGSGPNFDHRGQAIASQPFGDLSYLSSTDYTRLGHSAFPHYNVRIKRSDFCDGTANAYTGYIDIEARHLFFYFFESRRDPDRDDVLLWTNGGPGGSSSTGLFMELGPCRVTSPTNISFNPYSWNEYSNIFFIDQPIGVGFSYADHGETVSTTEEAAKDVAAFVAIFFEHFNKFKGRGFHLTGESYGGRYLPLFGSAIYEQNARLSDAGLTPINLKSVMIGNGCTDWLSMYKGHYEVQCTGVITMPVQSIGTCIDMRLRLPRCEKWYKEACIDQKDSISCSAASAFCAESIMTRIMETGFNPHDLTKTCDTSQLCYQIMYDIEKYLNQKSVRELIGADPAVNYTGYSRTVERAFWSALDPQFPTQYYIAALLERGVRVLLYVGANDFVCNWRGNEEMSLALEWTGQAAFKSQPLREWHVNGHVAGLTRSEGNFAFTTINGAGHMAPYDMPVESLELLRRWLNEEEF</sequence>
<dbReference type="GO" id="GO:0004185">
    <property type="term" value="F:serine-type carboxypeptidase activity"/>
    <property type="evidence" value="ECO:0007669"/>
    <property type="project" value="UniProtKB-UniRule"/>
</dbReference>
<name>K5VDC6_PHACS</name>
<keyword evidence="3 7" id="KW-0645">Protease</keyword>
<dbReference type="InterPro" id="IPR001563">
    <property type="entry name" value="Peptidase_S10"/>
</dbReference>
<keyword evidence="2 7" id="KW-0121">Carboxypeptidase</keyword>
<dbReference type="PROSITE" id="PS00560">
    <property type="entry name" value="CARBOXYPEPT_SER_HIS"/>
    <property type="match status" value="1"/>
</dbReference>
<evidence type="ECO:0000256" key="5">
    <source>
        <dbReference type="ARBA" id="ARBA00022801"/>
    </source>
</evidence>
<feature type="signal peptide" evidence="7">
    <location>
        <begin position="1"/>
        <end position="18"/>
    </location>
</feature>
<evidence type="ECO:0000313" key="8">
    <source>
        <dbReference type="EMBL" id="EKM49138.1"/>
    </source>
</evidence>
<dbReference type="AlphaFoldDB" id="K5VDC6"/>
<evidence type="ECO:0000256" key="3">
    <source>
        <dbReference type="ARBA" id="ARBA00022670"/>
    </source>
</evidence>
<dbReference type="Gene3D" id="3.40.50.1820">
    <property type="entry name" value="alpha/beta hydrolase"/>
    <property type="match status" value="1"/>
</dbReference>
<dbReference type="InParanoid" id="K5VDC6"/>
<organism evidence="8 9">
    <name type="scientific">Phanerochaete carnosa (strain HHB-10118-sp)</name>
    <name type="common">White-rot fungus</name>
    <name type="synonym">Peniophora carnosa</name>
    <dbReference type="NCBI Taxonomy" id="650164"/>
    <lineage>
        <taxon>Eukaryota</taxon>
        <taxon>Fungi</taxon>
        <taxon>Dikarya</taxon>
        <taxon>Basidiomycota</taxon>
        <taxon>Agaricomycotina</taxon>
        <taxon>Agaricomycetes</taxon>
        <taxon>Polyporales</taxon>
        <taxon>Phanerochaetaceae</taxon>
        <taxon>Phanerochaete</taxon>
    </lineage>
</organism>
<keyword evidence="4 7" id="KW-0732">Signal</keyword>
<keyword evidence="6" id="KW-0325">Glycoprotein</keyword>
<keyword evidence="5 7" id="KW-0378">Hydrolase</keyword>
<dbReference type="InterPro" id="IPR029058">
    <property type="entry name" value="AB_hydrolase_fold"/>
</dbReference>
<dbReference type="PANTHER" id="PTHR11802">
    <property type="entry name" value="SERINE PROTEASE FAMILY S10 SERINE CARBOXYPEPTIDASE"/>
    <property type="match status" value="1"/>
</dbReference>
<proteinExistence type="inferred from homology"/>
<dbReference type="OrthoDB" id="443318at2759"/>
<reference evidence="8 9" key="1">
    <citation type="journal article" date="2012" name="BMC Genomics">
        <title>Comparative genomics of the white-rot fungi, Phanerochaete carnosa and P. chrysosporium, to elucidate the genetic basis of the distinct wood types they colonize.</title>
        <authorList>
            <person name="Suzuki H."/>
            <person name="MacDonald J."/>
            <person name="Syed K."/>
            <person name="Salamov A."/>
            <person name="Hori C."/>
            <person name="Aerts A."/>
            <person name="Henrissat B."/>
            <person name="Wiebenga A."/>
            <person name="vanKuyk P.A."/>
            <person name="Barry K."/>
            <person name="Lindquist E."/>
            <person name="LaButti K."/>
            <person name="Lapidus A."/>
            <person name="Lucas S."/>
            <person name="Coutinho P."/>
            <person name="Gong Y."/>
            <person name="Samejima M."/>
            <person name="Mahadevan R."/>
            <person name="Abou-Zaid M."/>
            <person name="de Vries R.P."/>
            <person name="Igarashi K."/>
            <person name="Yadav J.S."/>
            <person name="Grigoriev I.V."/>
            <person name="Master E.R."/>
        </authorList>
    </citation>
    <scope>NUCLEOTIDE SEQUENCE [LARGE SCALE GENOMIC DNA]</scope>
    <source>
        <strain evidence="8 9">HHB-10118-sp</strain>
    </source>
</reference>
<evidence type="ECO:0000256" key="6">
    <source>
        <dbReference type="ARBA" id="ARBA00023180"/>
    </source>
</evidence>
<dbReference type="PROSITE" id="PS00131">
    <property type="entry name" value="CARBOXYPEPT_SER_SER"/>
    <property type="match status" value="1"/>
</dbReference>
<evidence type="ECO:0000313" key="9">
    <source>
        <dbReference type="Proteomes" id="UP000008370"/>
    </source>
</evidence>
<dbReference type="GO" id="GO:0006508">
    <property type="term" value="P:proteolysis"/>
    <property type="evidence" value="ECO:0007669"/>
    <property type="project" value="UniProtKB-KW"/>
</dbReference>
<dbReference type="PRINTS" id="PR00724">
    <property type="entry name" value="CRBOXYPTASEC"/>
</dbReference>
<dbReference type="Gene3D" id="1.10.287.410">
    <property type="match status" value="1"/>
</dbReference>
<gene>
    <name evidence="8" type="ORF">PHACADRAFT_265794</name>
</gene>
<dbReference type="SUPFAM" id="SSF53474">
    <property type="entry name" value="alpha/beta-Hydrolases"/>
    <property type="match status" value="1"/>
</dbReference>
<dbReference type="GO" id="GO:0000324">
    <property type="term" value="C:fungal-type vacuole"/>
    <property type="evidence" value="ECO:0007669"/>
    <property type="project" value="TreeGrafter"/>
</dbReference>
<evidence type="ECO:0000256" key="1">
    <source>
        <dbReference type="ARBA" id="ARBA00009431"/>
    </source>
</evidence>
<protein>
    <recommendedName>
        <fullName evidence="7">Carboxypeptidase</fullName>
        <ecNumber evidence="7">3.4.16.-</ecNumber>
    </recommendedName>
</protein>
<dbReference type="MEROPS" id="S10.001"/>
<feature type="chain" id="PRO_5005138106" description="Carboxypeptidase" evidence="7">
    <location>
        <begin position="19"/>
        <end position="499"/>
    </location>
</feature>
<dbReference type="InterPro" id="IPR018202">
    <property type="entry name" value="Ser_caboxypep_ser_AS"/>
</dbReference>
<dbReference type="GeneID" id="18919201"/>
<comment type="similarity">
    <text evidence="1 7">Belongs to the peptidase S10 family.</text>
</comment>
<dbReference type="PANTHER" id="PTHR11802:SF113">
    <property type="entry name" value="SERINE CARBOXYPEPTIDASE CTSA-4.1"/>
    <property type="match status" value="1"/>
</dbReference>
<dbReference type="KEGG" id="pco:PHACADRAFT_265794"/>
<keyword evidence="9" id="KW-1185">Reference proteome</keyword>
<evidence type="ECO:0000256" key="4">
    <source>
        <dbReference type="ARBA" id="ARBA00022729"/>
    </source>
</evidence>
<accession>K5VDC6</accession>
<dbReference type="Proteomes" id="UP000008370">
    <property type="component" value="Unassembled WGS sequence"/>
</dbReference>
<dbReference type="EMBL" id="JH930534">
    <property type="protein sequence ID" value="EKM49138.1"/>
    <property type="molecule type" value="Genomic_DNA"/>
</dbReference>
<dbReference type="EC" id="3.4.16.-" evidence="7"/>
<dbReference type="Pfam" id="PF00450">
    <property type="entry name" value="Peptidase_S10"/>
    <property type="match status" value="1"/>
</dbReference>
<dbReference type="HOGENOM" id="CLU_008523_10_4_1"/>
<dbReference type="InterPro" id="IPR033124">
    <property type="entry name" value="Ser_caboxypep_his_AS"/>
</dbReference>
<evidence type="ECO:0000256" key="7">
    <source>
        <dbReference type="RuleBase" id="RU361156"/>
    </source>
</evidence>
<dbReference type="RefSeq" id="XP_007402306.1">
    <property type="nucleotide sequence ID" value="XM_007402244.1"/>
</dbReference>